<evidence type="ECO:0000313" key="2">
    <source>
        <dbReference type="EMBL" id="TVU64100.1"/>
    </source>
</evidence>
<keyword evidence="1" id="KW-1133">Transmembrane helix</keyword>
<protein>
    <submittedName>
        <fullName evidence="2">Uncharacterized protein</fullName>
    </submittedName>
</protein>
<keyword evidence="1" id="KW-0472">Membrane</keyword>
<organism evidence="2 3">
    <name type="scientific">Paenarthrobacter nitroguajacolicus</name>
    <name type="common">Arthrobacter nitroguajacolicus</name>
    <dbReference type="NCBI Taxonomy" id="211146"/>
    <lineage>
        <taxon>Bacteria</taxon>
        <taxon>Bacillati</taxon>
        <taxon>Actinomycetota</taxon>
        <taxon>Actinomycetes</taxon>
        <taxon>Micrococcales</taxon>
        <taxon>Micrococcaceae</taxon>
        <taxon>Paenarthrobacter</taxon>
    </lineage>
</organism>
<name>A0A558H4R3_PAENT</name>
<dbReference type="EMBL" id="VNFK01000005">
    <property type="protein sequence ID" value="TVU64100.1"/>
    <property type="molecule type" value="Genomic_DNA"/>
</dbReference>
<sequence length="236" mass="26483">MSSGFRFGELWGIDATAWVGFWGTVVGAVVAISVLVMSNRHQRRILAAQLAQLEVHHANEMKKLQELTEEQFANQLSASRLERELAAMSAAYRTTQNVLATTLDTAGLEAWQKSMSDATNMWSLNTSQRGEGRAMIRLLGGLLCRFAELLVVDTLESKPTAVEKRYSDMLFNYSFSSFQRFRELILDWSELTDPERAGRLSGLVGEMQTAQSELFVTLMASPNREMPSEDKQSHQP</sequence>
<reference evidence="2 3" key="1">
    <citation type="submission" date="2019-07" db="EMBL/GenBank/DDBJ databases">
        <title>Diversity of Bacteria from Kongsfjorden, Arctic.</title>
        <authorList>
            <person name="Yu Y."/>
        </authorList>
    </citation>
    <scope>NUCLEOTIDE SEQUENCE [LARGE SCALE GENOMIC DNA]</scope>
    <source>
        <strain evidence="2 3">SM1928</strain>
    </source>
</reference>
<feature type="transmembrane region" description="Helical" evidence="1">
    <location>
        <begin position="15"/>
        <end position="36"/>
    </location>
</feature>
<comment type="caution">
    <text evidence="2">The sequence shown here is derived from an EMBL/GenBank/DDBJ whole genome shotgun (WGS) entry which is preliminary data.</text>
</comment>
<proteinExistence type="predicted"/>
<dbReference type="Proteomes" id="UP000316500">
    <property type="component" value="Unassembled WGS sequence"/>
</dbReference>
<evidence type="ECO:0000256" key="1">
    <source>
        <dbReference type="SAM" id="Phobius"/>
    </source>
</evidence>
<dbReference type="RefSeq" id="WP_144649371.1">
    <property type="nucleotide sequence ID" value="NZ_VNFK01000005.1"/>
</dbReference>
<evidence type="ECO:0000313" key="3">
    <source>
        <dbReference type="Proteomes" id="UP000316500"/>
    </source>
</evidence>
<dbReference type="AlphaFoldDB" id="A0A558H4R3"/>
<gene>
    <name evidence="2" type="ORF">FQP90_08925</name>
</gene>
<accession>A0A558H4R3</accession>
<keyword evidence="1" id="KW-0812">Transmembrane</keyword>